<evidence type="ECO:0000313" key="3">
    <source>
        <dbReference type="Proteomes" id="UP000593566"/>
    </source>
</evidence>
<evidence type="ECO:0000313" key="2">
    <source>
        <dbReference type="EMBL" id="KAF6220331.1"/>
    </source>
</evidence>
<feature type="compositionally biased region" description="Polar residues" evidence="1">
    <location>
        <begin position="57"/>
        <end position="72"/>
    </location>
</feature>
<accession>A0A8H6CBT3</accession>
<dbReference type="GeneID" id="59331874"/>
<evidence type="ECO:0000256" key="1">
    <source>
        <dbReference type="SAM" id="MobiDB-lite"/>
    </source>
</evidence>
<feature type="region of interest" description="Disordered" evidence="1">
    <location>
        <begin position="56"/>
        <end position="103"/>
    </location>
</feature>
<keyword evidence="3" id="KW-1185">Reference proteome</keyword>
<feature type="compositionally biased region" description="Polar residues" evidence="1">
    <location>
        <begin position="79"/>
        <end position="103"/>
    </location>
</feature>
<name>A0A8H6CBT3_9LECA</name>
<dbReference type="Proteomes" id="UP000593566">
    <property type="component" value="Unassembled WGS sequence"/>
</dbReference>
<dbReference type="EMBL" id="JACCJB010000017">
    <property type="protein sequence ID" value="KAF6220331.1"/>
    <property type="molecule type" value="Genomic_DNA"/>
</dbReference>
<sequence length="150" mass="16334">MQSFPNSVGSISPRSGNYVAPATWTAAEPAVAVISACLPSLRPLFVRIIWGQAYRPTPTSQPSNKRSYSASWRSGIPSKGTNGSFDRLQDTISGSSKTPWRNNVNVYGGQDTGSDEYELGNPQEALPARGIRVKTTVTVTERVVWQDNLF</sequence>
<gene>
    <name evidence="2" type="ORF">HO133_003463</name>
</gene>
<dbReference type="AlphaFoldDB" id="A0A8H6CBT3"/>
<organism evidence="2 3">
    <name type="scientific">Letharia lupina</name>
    <dbReference type="NCBI Taxonomy" id="560253"/>
    <lineage>
        <taxon>Eukaryota</taxon>
        <taxon>Fungi</taxon>
        <taxon>Dikarya</taxon>
        <taxon>Ascomycota</taxon>
        <taxon>Pezizomycotina</taxon>
        <taxon>Lecanoromycetes</taxon>
        <taxon>OSLEUM clade</taxon>
        <taxon>Lecanoromycetidae</taxon>
        <taxon>Lecanorales</taxon>
        <taxon>Lecanorineae</taxon>
        <taxon>Parmeliaceae</taxon>
        <taxon>Letharia</taxon>
    </lineage>
</organism>
<proteinExistence type="predicted"/>
<dbReference type="RefSeq" id="XP_037149766.1">
    <property type="nucleotide sequence ID" value="XM_037294385.1"/>
</dbReference>
<protein>
    <submittedName>
        <fullName evidence="2">Uncharacterized protein</fullName>
    </submittedName>
</protein>
<reference evidence="2 3" key="1">
    <citation type="journal article" date="2020" name="Genomics">
        <title>Complete, high-quality genomes from long-read metagenomic sequencing of two wolf lichen thalli reveals enigmatic genome architecture.</title>
        <authorList>
            <person name="McKenzie S.K."/>
            <person name="Walston R.F."/>
            <person name="Allen J.L."/>
        </authorList>
    </citation>
    <scope>NUCLEOTIDE SEQUENCE [LARGE SCALE GENOMIC DNA]</scope>
    <source>
        <strain evidence="2">WasteWater1</strain>
    </source>
</reference>
<comment type="caution">
    <text evidence="2">The sequence shown here is derived from an EMBL/GenBank/DDBJ whole genome shotgun (WGS) entry which is preliminary data.</text>
</comment>